<dbReference type="Pfam" id="PF03401">
    <property type="entry name" value="TctC"/>
    <property type="match status" value="1"/>
</dbReference>
<dbReference type="CDD" id="cd07012">
    <property type="entry name" value="PBP2_Bug_TTT"/>
    <property type="match status" value="1"/>
</dbReference>
<dbReference type="Proteomes" id="UP000606490">
    <property type="component" value="Unassembled WGS sequence"/>
</dbReference>
<dbReference type="PIRSF" id="PIRSF017082">
    <property type="entry name" value="YflP"/>
    <property type="match status" value="1"/>
</dbReference>
<dbReference type="PANTHER" id="PTHR42928:SF5">
    <property type="entry name" value="BLR1237 PROTEIN"/>
    <property type="match status" value="1"/>
</dbReference>
<dbReference type="InterPro" id="IPR005064">
    <property type="entry name" value="BUG"/>
</dbReference>
<name>A0ABS1UZA6_9PROT</name>
<feature type="signal peptide" evidence="2">
    <location>
        <begin position="1"/>
        <end position="20"/>
    </location>
</feature>
<comment type="similarity">
    <text evidence="1">Belongs to the UPF0065 (bug) family.</text>
</comment>
<comment type="caution">
    <text evidence="3">The sequence shown here is derived from an EMBL/GenBank/DDBJ whole genome shotgun (WGS) entry which is preliminary data.</text>
</comment>
<organism evidence="3 4">
    <name type="scientific">Belnapia mucosa</name>
    <dbReference type="NCBI Taxonomy" id="2804532"/>
    <lineage>
        <taxon>Bacteria</taxon>
        <taxon>Pseudomonadati</taxon>
        <taxon>Pseudomonadota</taxon>
        <taxon>Alphaproteobacteria</taxon>
        <taxon>Acetobacterales</taxon>
        <taxon>Roseomonadaceae</taxon>
        <taxon>Belnapia</taxon>
    </lineage>
</organism>
<protein>
    <submittedName>
        <fullName evidence="3">Tripartite tricarboxylate transporter substrate binding protein</fullName>
    </submittedName>
</protein>
<dbReference type="Gene3D" id="3.40.190.10">
    <property type="entry name" value="Periplasmic binding protein-like II"/>
    <property type="match status" value="1"/>
</dbReference>
<dbReference type="RefSeq" id="WP_202824051.1">
    <property type="nucleotide sequence ID" value="NZ_JAEUXJ010000001.1"/>
</dbReference>
<dbReference type="PANTHER" id="PTHR42928">
    <property type="entry name" value="TRICARBOXYLATE-BINDING PROTEIN"/>
    <property type="match status" value="1"/>
</dbReference>
<keyword evidence="2" id="KW-0732">Signal</keyword>
<evidence type="ECO:0000256" key="2">
    <source>
        <dbReference type="SAM" id="SignalP"/>
    </source>
</evidence>
<gene>
    <name evidence="3" type="ORF">JMJ55_03335</name>
</gene>
<dbReference type="EMBL" id="JAEUXJ010000001">
    <property type="protein sequence ID" value="MBL6454342.1"/>
    <property type="molecule type" value="Genomic_DNA"/>
</dbReference>
<proteinExistence type="inferred from homology"/>
<accession>A0ABS1UZA6</accession>
<feature type="chain" id="PRO_5046782163" evidence="2">
    <location>
        <begin position="21"/>
        <end position="325"/>
    </location>
</feature>
<evidence type="ECO:0000313" key="4">
    <source>
        <dbReference type="Proteomes" id="UP000606490"/>
    </source>
</evidence>
<reference evidence="3 4" key="1">
    <citation type="submission" date="2021-01" db="EMBL/GenBank/DDBJ databases">
        <title>Belnapia mucosa sp. nov. and Belnapia arida sp. nov., isolated from the Tabernas Desert (Almeria, Spain).</title>
        <authorList>
            <person name="Molina-Menor E."/>
            <person name="Vidal-Verdu A."/>
            <person name="Calonge A."/>
            <person name="Satari L."/>
            <person name="Pereto Magraner J."/>
            <person name="Porcar Miralles M."/>
        </authorList>
    </citation>
    <scope>NUCLEOTIDE SEQUENCE [LARGE SCALE GENOMIC DNA]</scope>
    <source>
        <strain evidence="3 4">T6</strain>
    </source>
</reference>
<evidence type="ECO:0000256" key="1">
    <source>
        <dbReference type="ARBA" id="ARBA00006987"/>
    </source>
</evidence>
<evidence type="ECO:0000313" key="3">
    <source>
        <dbReference type="EMBL" id="MBL6454342.1"/>
    </source>
</evidence>
<dbReference type="SUPFAM" id="SSF53850">
    <property type="entry name" value="Periplasmic binding protein-like II"/>
    <property type="match status" value="1"/>
</dbReference>
<dbReference type="Gene3D" id="3.40.190.150">
    <property type="entry name" value="Bordetella uptake gene, domain 1"/>
    <property type="match status" value="1"/>
</dbReference>
<keyword evidence="4" id="KW-1185">Reference proteome</keyword>
<dbReference type="InterPro" id="IPR042100">
    <property type="entry name" value="Bug_dom1"/>
</dbReference>
<sequence>MHRRHLLALAAATLASPALAQSGAWPGRQQVRIVIPFPPGGFADSVTRVMVPAMTEAMGQTVVVENRPGAGGTIGADVVAKAAPDGYTLAVSHASPHGIAPGVYPQLPYDPVSDFAHLTLICETPTALMVQRSSGIATAQDYLARARATGIRFGTSGIGSIGHLQGEVLAREAGGAKLEHVPYRGTAPALQDLLAGAIESIFEPIAGLVPQMREGGPLRPLAVSTPRRIAVLPDVPTLAELGLGEATATAWMGFSAPKSLPPAIGARITEVAQAVLGRPEVRARMEELAVFPAEPPLTGPAYANFIETYMRKWTGVARGANIVAS</sequence>